<dbReference type="GO" id="GO:0016787">
    <property type="term" value="F:hydrolase activity"/>
    <property type="evidence" value="ECO:0007669"/>
    <property type="project" value="UniProtKB-KW"/>
</dbReference>
<evidence type="ECO:0000313" key="6">
    <source>
        <dbReference type="EMBL" id="SFJ32590.1"/>
    </source>
</evidence>
<dbReference type="SMART" id="SM00849">
    <property type="entry name" value="Lactamase_B"/>
    <property type="match status" value="1"/>
</dbReference>
<evidence type="ECO:0000256" key="2">
    <source>
        <dbReference type="ARBA" id="ARBA00022723"/>
    </source>
</evidence>
<comment type="similarity">
    <text evidence="1">Belongs to the metallo-beta-lactamase superfamily.</text>
</comment>
<name>A0A1I3QFN8_9BACL</name>
<evidence type="ECO:0000256" key="4">
    <source>
        <dbReference type="ARBA" id="ARBA00022833"/>
    </source>
</evidence>
<dbReference type="RefSeq" id="WP_093229747.1">
    <property type="nucleotide sequence ID" value="NZ_FORR01000007.1"/>
</dbReference>
<dbReference type="GO" id="GO:0046872">
    <property type="term" value="F:metal ion binding"/>
    <property type="evidence" value="ECO:0007669"/>
    <property type="project" value="UniProtKB-KW"/>
</dbReference>
<dbReference type="AlphaFoldDB" id="A0A1I3QFN8"/>
<dbReference type="SUPFAM" id="SSF56281">
    <property type="entry name" value="Metallo-hydrolase/oxidoreductase"/>
    <property type="match status" value="1"/>
</dbReference>
<evidence type="ECO:0000259" key="5">
    <source>
        <dbReference type="SMART" id="SM00849"/>
    </source>
</evidence>
<dbReference type="PANTHER" id="PTHR42978:SF6">
    <property type="entry name" value="QUORUM-QUENCHING LACTONASE YTNP-RELATED"/>
    <property type="match status" value="1"/>
</dbReference>
<keyword evidence="3" id="KW-0378">Hydrolase</keyword>
<organism evidence="6 7">
    <name type="scientific">Thermoflavimicrobium dichotomicum</name>
    <dbReference type="NCBI Taxonomy" id="46223"/>
    <lineage>
        <taxon>Bacteria</taxon>
        <taxon>Bacillati</taxon>
        <taxon>Bacillota</taxon>
        <taxon>Bacilli</taxon>
        <taxon>Bacillales</taxon>
        <taxon>Thermoactinomycetaceae</taxon>
        <taxon>Thermoflavimicrobium</taxon>
    </lineage>
</organism>
<protein>
    <submittedName>
        <fullName evidence="6">Glyoxylase, beta-lactamase superfamily II</fullName>
    </submittedName>
</protein>
<dbReference type="InterPro" id="IPR036866">
    <property type="entry name" value="RibonucZ/Hydroxyglut_hydro"/>
</dbReference>
<feature type="domain" description="Metallo-beta-lactamase" evidence="5">
    <location>
        <begin position="50"/>
        <end position="257"/>
    </location>
</feature>
<reference evidence="6 7" key="1">
    <citation type="submission" date="2016-10" db="EMBL/GenBank/DDBJ databases">
        <authorList>
            <person name="de Groot N.N."/>
        </authorList>
    </citation>
    <scope>NUCLEOTIDE SEQUENCE [LARGE SCALE GENOMIC DNA]</scope>
    <source>
        <strain evidence="6 7">DSM 44778</strain>
    </source>
</reference>
<dbReference type="PANTHER" id="PTHR42978">
    <property type="entry name" value="QUORUM-QUENCHING LACTONASE YTNP-RELATED-RELATED"/>
    <property type="match status" value="1"/>
</dbReference>
<sequence length="281" mass="32531">MEQFKLGEFTLTWLKGGVTHLDGGAMFGVVPKPLWSKKYPVNEKNQIELRTDPILIQYGGKNFLIESGIGVNKLDSKQKRNFGVTEESEIEQSLAELGLKTKDIDAVLMTHLHFDHACGLTKWKGDQLVPTFENAVIYTSEIEWEEMRNPNIRSRNTYWKENWEPIQTQVETFQEEKEIVPGLKLIHTGGHSAGHAIVQIKSGDQQLLHMADLMPTHAHRNVLWVLAYDDYPMTSIKQKQIWVEEGIKLNTWFSFYHDAFYRVLQWDEEGNIVNALHRERL</sequence>
<proteinExistence type="inferred from homology"/>
<accession>A0A1I3QFN8</accession>
<evidence type="ECO:0000256" key="3">
    <source>
        <dbReference type="ARBA" id="ARBA00022801"/>
    </source>
</evidence>
<evidence type="ECO:0000313" key="7">
    <source>
        <dbReference type="Proteomes" id="UP000199545"/>
    </source>
</evidence>
<dbReference type="Pfam" id="PF00753">
    <property type="entry name" value="Lactamase_B"/>
    <property type="match status" value="1"/>
</dbReference>
<dbReference type="CDD" id="cd07728">
    <property type="entry name" value="YtnP-like_MBL-fold"/>
    <property type="match status" value="1"/>
</dbReference>
<keyword evidence="2" id="KW-0479">Metal-binding</keyword>
<dbReference type="Proteomes" id="UP000199545">
    <property type="component" value="Unassembled WGS sequence"/>
</dbReference>
<dbReference type="Gene3D" id="3.60.15.10">
    <property type="entry name" value="Ribonuclease Z/Hydroxyacylglutathione hydrolase-like"/>
    <property type="match status" value="1"/>
</dbReference>
<evidence type="ECO:0000256" key="1">
    <source>
        <dbReference type="ARBA" id="ARBA00007749"/>
    </source>
</evidence>
<dbReference type="STRING" id="46223.SAMN05421852_107142"/>
<keyword evidence="7" id="KW-1185">Reference proteome</keyword>
<dbReference type="OrthoDB" id="9802897at2"/>
<gene>
    <name evidence="6" type="ORF">SAMN05421852_107142</name>
</gene>
<dbReference type="EMBL" id="FORR01000007">
    <property type="protein sequence ID" value="SFJ32590.1"/>
    <property type="molecule type" value="Genomic_DNA"/>
</dbReference>
<dbReference type="InterPro" id="IPR001279">
    <property type="entry name" value="Metallo-B-lactamas"/>
</dbReference>
<dbReference type="InterPro" id="IPR051013">
    <property type="entry name" value="MBL_superfamily_lactonases"/>
</dbReference>
<keyword evidence="4" id="KW-0862">Zinc</keyword>